<evidence type="ECO:0000313" key="1">
    <source>
        <dbReference type="EMBL" id="KAF9938149.1"/>
    </source>
</evidence>
<reference evidence="1" key="1">
    <citation type="journal article" date="2020" name="Fungal Divers.">
        <title>Resolving the Mortierellaceae phylogeny through synthesis of multi-gene phylogenetics and phylogenomics.</title>
        <authorList>
            <person name="Vandepol N."/>
            <person name="Liber J."/>
            <person name="Desiro A."/>
            <person name="Na H."/>
            <person name="Kennedy M."/>
            <person name="Barry K."/>
            <person name="Grigoriev I.V."/>
            <person name="Miller A.N."/>
            <person name="O'Donnell K."/>
            <person name="Stajich J.E."/>
            <person name="Bonito G."/>
        </authorList>
    </citation>
    <scope>NUCLEOTIDE SEQUENCE</scope>
    <source>
        <strain evidence="1">MES-2147</strain>
    </source>
</reference>
<proteinExistence type="predicted"/>
<keyword evidence="2" id="KW-1185">Reference proteome</keyword>
<protein>
    <submittedName>
        <fullName evidence="1">Uncharacterized protein</fullName>
    </submittedName>
</protein>
<dbReference type="Proteomes" id="UP000749646">
    <property type="component" value="Unassembled WGS sequence"/>
</dbReference>
<organism evidence="1 2">
    <name type="scientific">Modicella reniformis</name>
    <dbReference type="NCBI Taxonomy" id="1440133"/>
    <lineage>
        <taxon>Eukaryota</taxon>
        <taxon>Fungi</taxon>
        <taxon>Fungi incertae sedis</taxon>
        <taxon>Mucoromycota</taxon>
        <taxon>Mortierellomycotina</taxon>
        <taxon>Mortierellomycetes</taxon>
        <taxon>Mortierellales</taxon>
        <taxon>Mortierellaceae</taxon>
        <taxon>Modicella</taxon>
    </lineage>
</organism>
<dbReference type="EMBL" id="JAAAHW010009623">
    <property type="protein sequence ID" value="KAF9938149.1"/>
    <property type="molecule type" value="Genomic_DNA"/>
</dbReference>
<evidence type="ECO:0000313" key="2">
    <source>
        <dbReference type="Proteomes" id="UP000749646"/>
    </source>
</evidence>
<accession>A0A9P6IM32</accession>
<comment type="caution">
    <text evidence="1">The sequence shown here is derived from an EMBL/GenBank/DDBJ whole genome shotgun (WGS) entry which is preliminary data.</text>
</comment>
<sequence>MSEQQAVLIPELVELIARDLRNQDLTVCVRVNRNWHQGFIHVLHKNIHVYDFDFYSTDSGSGFPSRAVKLRPTASDVGYGGSRVYKYGHFVKSITVFNVRSLKYLGESCTNLNQVIINTTPPRPYPNRPVASVDQKFWRDVFRKASLETVDIWADLITRNPVLTYVRIDLTNVHQGFEKISERLGRLDNLKEVYLYGPKQRDVVEITLDHCSNIAMFGCGSTIVLGPQCKSSELGQPTKIRTLNLQWAPLTPALLANMIYRCPELEYIILPTESTNPSFLSLLANAIRASKCRTTISRLDFTGINSFILENKGFKSLVDTCEALSKLLIFGGTDFPPEMYLSDTLLNRLMEFRFRNISHSREDYGKVLAILKLCPKLRVFELTSVAVDVDEFLDIVPACTATLQRLVINFKCAFPGLTETDVWESERSKKQDVIFDFLSNFGTLEELTLNNDSMDCGRSKFPFVIDDTSLMILRSLPLKNMSVSGRKIEASEF</sequence>
<dbReference type="Gene3D" id="3.80.10.10">
    <property type="entry name" value="Ribonuclease Inhibitor"/>
    <property type="match status" value="1"/>
</dbReference>
<dbReference type="AlphaFoldDB" id="A0A9P6IM32"/>
<gene>
    <name evidence="1" type="ORF">BGZ65_000359</name>
</gene>
<name>A0A9P6IM32_9FUNG</name>
<dbReference type="OrthoDB" id="2438015at2759"/>
<dbReference type="InterPro" id="IPR032675">
    <property type="entry name" value="LRR_dom_sf"/>
</dbReference>
<dbReference type="SUPFAM" id="SSF52047">
    <property type="entry name" value="RNI-like"/>
    <property type="match status" value="1"/>
</dbReference>